<evidence type="ECO:0000259" key="13">
    <source>
        <dbReference type="Pfam" id="PF00593"/>
    </source>
</evidence>
<keyword evidence="5 12" id="KW-0732">Signal</keyword>
<comment type="caution">
    <text evidence="15">The sequence shown here is derived from an EMBL/GenBank/DDBJ whole genome shotgun (WGS) entry which is preliminary data.</text>
</comment>
<feature type="signal peptide" evidence="12">
    <location>
        <begin position="1"/>
        <end position="26"/>
    </location>
</feature>
<sequence>MTKKQMNKRKIAFLAASLFFSTGLFAQTQLKGRVVDENGTPIPGVTVTLADGTATQTGANGDFAITYQQAGLLNVTAIGYSRKQIDLSNQTNVEITLNADGNNLDEVVVTAMGISREKKSLGYTIQDVKADELTKGGQLSVTGSLSGKVAGVQINQFGGTVGASSRISIRGNSSINADQQPLIVVDGVPIANNTQRSGDNTYSGVDYGSGINDINPEDIENITVLKGGSAALYGMRAGNGVILITTKSGKRGAKGVKLAYDGNLTIDQVSTLPKYQNLYGQGYNGSEFFFNRDGNGMSYQDYAQTKSFTYVDGTGSGGGVFDGYDESWGPRLDAGLKLAQFDSPIVNGVRQATDWISHPDNVRDFFQLGRSMNHNLSLTALTDKSSTRASLSFRDQVGTVPNTDQKRYGVQLNTNMTLSEKFSYDLVTSYTRTESDNLLNQGYDGNNPMNGFIWFGRQVNNASLQSNWAERNMQGDYTYYNWNTNYHVNPYFNVYENTNSYQRDRFFGKSSLFYQPTSYLKFEGRAGLDYYNAKAFQRNYFNSAFPNGGFRNDKTDNAELNLDFIASFNKQFGDFNLVALAGANYRNVKWDNSVLGADALTVMGVYTIANKSGDAIATMDHSHIRSNSVYGSTSLGWRDQLYLDVTARNDWSSTIKDDFFYPSASLSWLPTSTFESLKGDALSFWKLRASIAEIGAATTAYRNRAYFYAQPQSFKGVAQLYRTMTYPNEGLRPESIRTWEVGTEIGLFNDRIHADIVYYYKNTQDQIMNVTTSNVVGFNSMLLNAGEIENKGLEVQLRGDIIKKENGFNWSTMINYAKDNSKIIDLYPELDLDTYQIGWTWGIANQAKKGERWGALIGPGYDRVEEGDLKGAIKVNNRGLVVNKNAQNIGNVTPDFLASWRNDFHYRDFAFGFLLDLRVGGDIWSQTMNHSYVAGVAEITAANGVRERAILAGRDVMPEERFAMQDANGNWVENTIETDAQTWYESGGVAEMYVFDGSFLKLREAYLTYNVPTRYLQRVKGISRVNLSLIGSNLALLWTHKSNTMRLDPETGGVSSDSRGVGFEQASVPTSRSFGLKLGVTF</sequence>
<keyword evidence="8" id="KW-0675">Receptor</keyword>
<evidence type="ECO:0000256" key="2">
    <source>
        <dbReference type="ARBA" id="ARBA00022448"/>
    </source>
</evidence>
<dbReference type="PANTHER" id="PTHR30069">
    <property type="entry name" value="TONB-DEPENDENT OUTER MEMBRANE RECEPTOR"/>
    <property type="match status" value="1"/>
</dbReference>
<evidence type="ECO:0000256" key="11">
    <source>
        <dbReference type="RuleBase" id="RU003357"/>
    </source>
</evidence>
<dbReference type="NCBIfam" id="TIGR04056">
    <property type="entry name" value="OMP_RagA_SusC"/>
    <property type="match status" value="1"/>
</dbReference>
<feature type="domain" description="TonB-dependent receptor-like beta-barrel" evidence="13">
    <location>
        <begin position="474"/>
        <end position="820"/>
    </location>
</feature>
<keyword evidence="7 10" id="KW-0472">Membrane</keyword>
<keyword evidence="6 11" id="KW-0798">TonB box</keyword>
<comment type="subcellular location">
    <subcellularLocation>
        <location evidence="1 10">Cell outer membrane</location>
        <topology evidence="1 10">Multi-pass membrane protein</topology>
    </subcellularLocation>
</comment>
<keyword evidence="4 10" id="KW-0812">Transmembrane</keyword>
<dbReference type="Proteomes" id="UP000620550">
    <property type="component" value="Unassembled WGS sequence"/>
</dbReference>
<dbReference type="InterPro" id="IPR037066">
    <property type="entry name" value="Plug_dom_sf"/>
</dbReference>
<evidence type="ECO:0000259" key="14">
    <source>
        <dbReference type="Pfam" id="PF07715"/>
    </source>
</evidence>
<evidence type="ECO:0000313" key="16">
    <source>
        <dbReference type="Proteomes" id="UP000620550"/>
    </source>
</evidence>
<dbReference type="PROSITE" id="PS52016">
    <property type="entry name" value="TONB_DEPENDENT_REC_3"/>
    <property type="match status" value="1"/>
</dbReference>
<dbReference type="InterPro" id="IPR036942">
    <property type="entry name" value="Beta-barrel_TonB_sf"/>
</dbReference>
<accession>A0ABQ3HXK5</accession>
<evidence type="ECO:0000313" key="15">
    <source>
        <dbReference type="EMBL" id="GHE35882.1"/>
    </source>
</evidence>
<feature type="domain" description="TonB-dependent receptor plug" evidence="14">
    <location>
        <begin position="118"/>
        <end position="241"/>
    </location>
</feature>
<evidence type="ECO:0000256" key="8">
    <source>
        <dbReference type="ARBA" id="ARBA00023170"/>
    </source>
</evidence>
<comment type="similarity">
    <text evidence="10 11">Belongs to the TonB-dependent receptor family.</text>
</comment>
<evidence type="ECO:0000256" key="6">
    <source>
        <dbReference type="ARBA" id="ARBA00023077"/>
    </source>
</evidence>
<dbReference type="Gene3D" id="2.40.170.20">
    <property type="entry name" value="TonB-dependent receptor, beta-barrel domain"/>
    <property type="match status" value="1"/>
</dbReference>
<reference evidence="16" key="1">
    <citation type="journal article" date="2019" name="Int. J. Syst. Evol. Microbiol.">
        <title>The Global Catalogue of Microorganisms (GCM) 10K type strain sequencing project: providing services to taxonomists for standard genome sequencing and annotation.</title>
        <authorList>
            <consortium name="The Broad Institute Genomics Platform"/>
            <consortium name="The Broad Institute Genome Sequencing Center for Infectious Disease"/>
            <person name="Wu L."/>
            <person name="Ma J."/>
        </authorList>
    </citation>
    <scope>NUCLEOTIDE SEQUENCE [LARGE SCALE GENOMIC DNA]</scope>
    <source>
        <strain evidence="16">CGMCC 1.12966</strain>
    </source>
</reference>
<evidence type="ECO:0000256" key="1">
    <source>
        <dbReference type="ARBA" id="ARBA00004571"/>
    </source>
</evidence>
<gene>
    <name evidence="15" type="ORF">GCM10017764_19030</name>
</gene>
<dbReference type="InterPro" id="IPR000531">
    <property type="entry name" value="Beta-barrel_TonB"/>
</dbReference>
<dbReference type="InterPro" id="IPR023996">
    <property type="entry name" value="TonB-dep_OMP_SusC/RagA"/>
</dbReference>
<dbReference type="PANTHER" id="PTHR30069:SF29">
    <property type="entry name" value="HEMOGLOBIN AND HEMOGLOBIN-HAPTOGLOBIN-BINDING PROTEIN 1-RELATED"/>
    <property type="match status" value="1"/>
</dbReference>
<name>A0ABQ3HXK5_9SPHI</name>
<evidence type="ECO:0000256" key="12">
    <source>
        <dbReference type="SAM" id="SignalP"/>
    </source>
</evidence>
<dbReference type="InterPro" id="IPR039426">
    <property type="entry name" value="TonB-dep_rcpt-like"/>
</dbReference>
<dbReference type="InterPro" id="IPR012910">
    <property type="entry name" value="Plug_dom"/>
</dbReference>
<protein>
    <submittedName>
        <fullName evidence="15">SusC/RagA family TonB-linked outer membrane protein</fullName>
    </submittedName>
</protein>
<evidence type="ECO:0000256" key="7">
    <source>
        <dbReference type="ARBA" id="ARBA00023136"/>
    </source>
</evidence>
<dbReference type="Gene3D" id="2.170.130.10">
    <property type="entry name" value="TonB-dependent receptor, plug domain"/>
    <property type="match status" value="1"/>
</dbReference>
<keyword evidence="3 10" id="KW-1134">Transmembrane beta strand</keyword>
<dbReference type="Pfam" id="PF00593">
    <property type="entry name" value="TonB_dep_Rec_b-barrel"/>
    <property type="match status" value="1"/>
</dbReference>
<evidence type="ECO:0000256" key="9">
    <source>
        <dbReference type="ARBA" id="ARBA00023237"/>
    </source>
</evidence>
<dbReference type="EMBL" id="BNAF01000006">
    <property type="protein sequence ID" value="GHE35882.1"/>
    <property type="molecule type" value="Genomic_DNA"/>
</dbReference>
<keyword evidence="2 10" id="KW-0813">Transport</keyword>
<dbReference type="InterPro" id="IPR008969">
    <property type="entry name" value="CarboxyPept-like_regulatory"/>
</dbReference>
<feature type="chain" id="PRO_5045945249" evidence="12">
    <location>
        <begin position="27"/>
        <end position="1082"/>
    </location>
</feature>
<dbReference type="SUPFAM" id="SSF56935">
    <property type="entry name" value="Porins"/>
    <property type="match status" value="1"/>
</dbReference>
<keyword evidence="16" id="KW-1185">Reference proteome</keyword>
<proteinExistence type="inferred from homology"/>
<dbReference type="SUPFAM" id="SSF49464">
    <property type="entry name" value="Carboxypeptidase regulatory domain-like"/>
    <property type="match status" value="1"/>
</dbReference>
<dbReference type="Pfam" id="PF13715">
    <property type="entry name" value="CarbopepD_reg_2"/>
    <property type="match status" value="1"/>
</dbReference>
<dbReference type="NCBIfam" id="TIGR04057">
    <property type="entry name" value="SusC_RagA_signa"/>
    <property type="match status" value="1"/>
</dbReference>
<dbReference type="InterPro" id="IPR023997">
    <property type="entry name" value="TonB-dep_OMP_SusC/RagA_CS"/>
</dbReference>
<evidence type="ECO:0000256" key="10">
    <source>
        <dbReference type="PROSITE-ProRule" id="PRU01360"/>
    </source>
</evidence>
<evidence type="ECO:0000256" key="4">
    <source>
        <dbReference type="ARBA" id="ARBA00022692"/>
    </source>
</evidence>
<evidence type="ECO:0000256" key="5">
    <source>
        <dbReference type="ARBA" id="ARBA00022729"/>
    </source>
</evidence>
<evidence type="ECO:0000256" key="3">
    <source>
        <dbReference type="ARBA" id="ARBA00022452"/>
    </source>
</evidence>
<organism evidence="15 16">
    <name type="scientific">Sphingobacterium griseoflavum</name>
    <dbReference type="NCBI Taxonomy" id="1474952"/>
    <lineage>
        <taxon>Bacteria</taxon>
        <taxon>Pseudomonadati</taxon>
        <taxon>Bacteroidota</taxon>
        <taxon>Sphingobacteriia</taxon>
        <taxon>Sphingobacteriales</taxon>
        <taxon>Sphingobacteriaceae</taxon>
        <taxon>Sphingobacterium</taxon>
    </lineage>
</organism>
<dbReference type="Gene3D" id="2.60.40.1120">
    <property type="entry name" value="Carboxypeptidase-like, regulatory domain"/>
    <property type="match status" value="1"/>
</dbReference>
<keyword evidence="9 10" id="KW-0998">Cell outer membrane</keyword>
<dbReference type="Pfam" id="PF07715">
    <property type="entry name" value="Plug"/>
    <property type="match status" value="1"/>
</dbReference>